<accession>A0A9X0WEZ5</accession>
<gene>
    <name evidence="1" type="ORF">CKO25_02120</name>
</gene>
<name>A0A9X0WEZ5_9GAMM</name>
<evidence type="ECO:0000313" key="2">
    <source>
        <dbReference type="Proteomes" id="UP001138802"/>
    </source>
</evidence>
<comment type="caution">
    <text evidence="1">The sequence shown here is derived from an EMBL/GenBank/DDBJ whole genome shotgun (WGS) entry which is preliminary data.</text>
</comment>
<protein>
    <submittedName>
        <fullName evidence="1">Uncharacterized protein</fullName>
    </submittedName>
</protein>
<organism evidence="1 2">
    <name type="scientific">Thiocapsa imhoffii</name>
    <dbReference type="NCBI Taxonomy" id="382777"/>
    <lineage>
        <taxon>Bacteria</taxon>
        <taxon>Pseudomonadati</taxon>
        <taxon>Pseudomonadota</taxon>
        <taxon>Gammaproteobacteria</taxon>
        <taxon>Chromatiales</taxon>
        <taxon>Chromatiaceae</taxon>
        <taxon>Thiocapsa</taxon>
    </lineage>
</organism>
<dbReference type="Proteomes" id="UP001138802">
    <property type="component" value="Unassembled WGS sequence"/>
</dbReference>
<evidence type="ECO:0000313" key="1">
    <source>
        <dbReference type="EMBL" id="MBK1643471.1"/>
    </source>
</evidence>
<sequence length="63" mass="7261">MKESHERKRVTRMNPKVLKYEEVIRLGKAHSHRSRDAVLCADRIALRSGSTSHLMMGSKWLGD</sequence>
<keyword evidence="2" id="KW-1185">Reference proteome</keyword>
<dbReference type="EMBL" id="NRSD01000001">
    <property type="protein sequence ID" value="MBK1643471.1"/>
    <property type="molecule type" value="Genomic_DNA"/>
</dbReference>
<reference evidence="1 2" key="1">
    <citation type="journal article" date="2020" name="Microorganisms">
        <title>Osmotic Adaptation and Compatible Solute Biosynthesis of Phototrophic Bacteria as Revealed from Genome Analyses.</title>
        <authorList>
            <person name="Imhoff J.F."/>
            <person name="Rahn T."/>
            <person name="Kunzel S."/>
            <person name="Keller A."/>
            <person name="Neulinger S.C."/>
        </authorList>
    </citation>
    <scope>NUCLEOTIDE SEQUENCE [LARGE SCALE GENOMIC DNA]</scope>
    <source>
        <strain evidence="1 2">DSM 21303</strain>
    </source>
</reference>
<proteinExistence type="predicted"/>
<dbReference type="AlphaFoldDB" id="A0A9X0WEZ5"/>